<protein>
    <submittedName>
        <fullName evidence="1">Phage minor tail protein L</fullName>
    </submittedName>
</protein>
<dbReference type="Proteomes" id="UP000071859">
    <property type="component" value="Unassembled WGS sequence"/>
</dbReference>
<dbReference type="EMBL" id="FCOX02000052">
    <property type="protein sequence ID" value="SAL03066.1"/>
    <property type="molecule type" value="Genomic_DNA"/>
</dbReference>
<reference evidence="1" key="1">
    <citation type="submission" date="2016-01" db="EMBL/GenBank/DDBJ databases">
        <authorList>
            <person name="Peeters C."/>
        </authorList>
    </citation>
    <scope>NUCLEOTIDE SEQUENCE</scope>
    <source>
        <strain evidence="1">LMG 29321</strain>
    </source>
</reference>
<comment type="caution">
    <text evidence="1">The sequence shown here is derived from an EMBL/GenBank/DDBJ whole genome shotgun (WGS) entry which is preliminary data.</text>
</comment>
<evidence type="ECO:0000313" key="1">
    <source>
        <dbReference type="EMBL" id="SAL03066.1"/>
    </source>
</evidence>
<dbReference type="GO" id="GO:0046718">
    <property type="term" value="P:symbiont entry into host cell"/>
    <property type="evidence" value="ECO:0007669"/>
    <property type="project" value="InterPro"/>
</dbReference>
<dbReference type="GO" id="GO:0030430">
    <property type="term" value="C:host cell cytoplasm"/>
    <property type="evidence" value="ECO:0007669"/>
    <property type="project" value="InterPro"/>
</dbReference>
<keyword evidence="2" id="KW-1185">Reference proteome</keyword>
<dbReference type="AlphaFoldDB" id="A0A158E9K7"/>
<gene>
    <name evidence="1" type="ORF">AWB78_06498</name>
</gene>
<name>A0A158E9K7_9BURK</name>
<sequence length="229" mass="25112">MSVKGDVQGLHPTAVIELFIVDLTRYTNQVLHFHAGTNKLGSDVIWQGVTYVRYPVRATGFEWKGQGTLPRPHFAVANVTGIVSAMCHQYSDLVGCPVTRKRTLARYLDAANFPNGNPFANPDDAFADDVFAINQKTRESIDIVEFELATPLDVEGVLMPRRQVVCNACPWRYRGDGCGYAGPPVADINDNPASDASADACGKRLKSCRMRFGNGWLPFGGFPGAGRYR</sequence>
<dbReference type="InterPro" id="IPR006487">
    <property type="entry name" value="Phage_lambda_L"/>
</dbReference>
<proteinExistence type="predicted"/>
<organism evidence="1 2">
    <name type="scientific">Caballeronia calidae</name>
    <dbReference type="NCBI Taxonomy" id="1777139"/>
    <lineage>
        <taxon>Bacteria</taxon>
        <taxon>Pseudomonadati</taxon>
        <taxon>Pseudomonadota</taxon>
        <taxon>Betaproteobacteria</taxon>
        <taxon>Burkholderiales</taxon>
        <taxon>Burkholderiaceae</taxon>
        <taxon>Caballeronia</taxon>
    </lineage>
</organism>
<evidence type="ECO:0000313" key="2">
    <source>
        <dbReference type="Proteomes" id="UP000071859"/>
    </source>
</evidence>
<dbReference type="OrthoDB" id="5673400at2"/>
<dbReference type="NCBIfam" id="TIGR01600">
    <property type="entry name" value="phage_tail_L"/>
    <property type="match status" value="1"/>
</dbReference>
<dbReference type="RefSeq" id="WP_062610610.1">
    <property type="nucleotide sequence ID" value="NZ_FCOX02000052.1"/>
</dbReference>
<accession>A0A158E9K7</accession>
<dbReference type="GO" id="GO:0051536">
    <property type="term" value="F:iron-sulfur cluster binding"/>
    <property type="evidence" value="ECO:0007669"/>
    <property type="project" value="InterPro"/>
</dbReference>
<dbReference type="Pfam" id="PF05100">
    <property type="entry name" value="Phage_tail_L"/>
    <property type="match status" value="1"/>
</dbReference>